<reference evidence="8" key="1">
    <citation type="submission" date="2017-12" db="EMBL/GenBank/DDBJ databases">
        <title>Whole genome sequencing of Acidipropionibacterium jensenii strains JS279 and JS280.</title>
        <authorList>
            <person name="Deptula P."/>
            <person name="Laine P."/>
            <person name="Smolander O.-P."/>
            <person name="Paulin L."/>
            <person name="Auvinen P."/>
            <person name="Varmanen P."/>
        </authorList>
    </citation>
    <scope>NUCLEOTIDE SEQUENCE [LARGE SCALE GENOMIC DNA]</scope>
    <source>
        <strain evidence="8">JS280</strain>
    </source>
</reference>
<protein>
    <recommendedName>
        <fullName evidence="6">Peptidyl-prolyl cis-trans isomerase</fullName>
        <ecNumber evidence="6">5.2.1.8</ecNumber>
    </recommendedName>
</protein>
<dbReference type="PANTHER" id="PTHR43811">
    <property type="entry name" value="FKBP-TYPE PEPTIDYL-PROLYL CIS-TRANS ISOMERASE FKPA"/>
    <property type="match status" value="1"/>
</dbReference>
<evidence type="ECO:0000313" key="8">
    <source>
        <dbReference type="Proteomes" id="UP000285875"/>
    </source>
</evidence>
<dbReference type="PANTHER" id="PTHR43811:SF19">
    <property type="entry name" value="39 KDA FK506-BINDING NUCLEAR PROTEIN"/>
    <property type="match status" value="1"/>
</dbReference>
<name>A0A3Q9UGQ1_9ACTN</name>
<evidence type="ECO:0000256" key="4">
    <source>
        <dbReference type="ARBA" id="ARBA00023235"/>
    </source>
</evidence>
<dbReference type="GeneID" id="82884663"/>
<evidence type="ECO:0000256" key="1">
    <source>
        <dbReference type="ARBA" id="ARBA00000971"/>
    </source>
</evidence>
<dbReference type="AlphaFoldDB" id="A0A3Q9UGQ1"/>
<evidence type="ECO:0000256" key="2">
    <source>
        <dbReference type="ARBA" id="ARBA00006577"/>
    </source>
</evidence>
<accession>A0A3Q9UGQ1</accession>
<proteinExistence type="inferred from homology"/>
<dbReference type="FunFam" id="3.10.50.40:FF:000006">
    <property type="entry name" value="Peptidyl-prolyl cis-trans isomerase"/>
    <property type="match status" value="1"/>
</dbReference>
<evidence type="ECO:0000256" key="3">
    <source>
        <dbReference type="ARBA" id="ARBA00023110"/>
    </source>
</evidence>
<gene>
    <name evidence="7" type="ORF">C0Z10_01545</name>
</gene>
<dbReference type="Gene3D" id="3.10.50.40">
    <property type="match status" value="1"/>
</dbReference>
<dbReference type="Pfam" id="PF00254">
    <property type="entry name" value="FKBP_C"/>
    <property type="match status" value="1"/>
</dbReference>
<keyword evidence="4 5" id="KW-0413">Isomerase</keyword>
<dbReference type="EC" id="5.2.1.8" evidence="6"/>
<keyword evidence="3 5" id="KW-0697">Rotamase</keyword>
<dbReference type="RefSeq" id="WP_097798246.1">
    <property type="nucleotide sequence ID" value="NZ_CP025570.1"/>
</dbReference>
<dbReference type="PROSITE" id="PS50059">
    <property type="entry name" value="FKBP_PPIASE"/>
    <property type="match status" value="1"/>
</dbReference>
<evidence type="ECO:0000256" key="6">
    <source>
        <dbReference type="RuleBase" id="RU003915"/>
    </source>
</evidence>
<comment type="catalytic activity">
    <reaction evidence="1 5 6">
        <text>[protein]-peptidylproline (omega=180) = [protein]-peptidylproline (omega=0)</text>
        <dbReference type="Rhea" id="RHEA:16237"/>
        <dbReference type="Rhea" id="RHEA-COMP:10747"/>
        <dbReference type="Rhea" id="RHEA-COMP:10748"/>
        <dbReference type="ChEBI" id="CHEBI:83833"/>
        <dbReference type="ChEBI" id="CHEBI:83834"/>
        <dbReference type="EC" id="5.2.1.8"/>
    </reaction>
</comment>
<dbReference type="SUPFAM" id="SSF54534">
    <property type="entry name" value="FKBP-like"/>
    <property type="match status" value="1"/>
</dbReference>
<dbReference type="EMBL" id="CP025570">
    <property type="protein sequence ID" value="AZZ38648.1"/>
    <property type="molecule type" value="Genomic_DNA"/>
</dbReference>
<comment type="similarity">
    <text evidence="2 6">Belongs to the FKBP-type PPIase family.</text>
</comment>
<dbReference type="InterPro" id="IPR046357">
    <property type="entry name" value="PPIase_dom_sf"/>
</dbReference>
<sequence>MQKPEVTLPDSAPDDLVIEDITVGDGPEAAAGNLVDVHYVGVALSNGKEFDASYNRGEALSFQLGVGQVIPGWDTGVQGMKVGGRRKLTIPYQLAYGERGIPGVIAPKETLVFVCDLVNVI</sequence>
<dbReference type="GO" id="GO:0003755">
    <property type="term" value="F:peptidyl-prolyl cis-trans isomerase activity"/>
    <property type="evidence" value="ECO:0007669"/>
    <property type="project" value="UniProtKB-UniRule"/>
</dbReference>
<dbReference type="Proteomes" id="UP000285875">
    <property type="component" value="Chromosome"/>
</dbReference>
<evidence type="ECO:0000256" key="5">
    <source>
        <dbReference type="PROSITE-ProRule" id="PRU00277"/>
    </source>
</evidence>
<evidence type="ECO:0000313" key="7">
    <source>
        <dbReference type="EMBL" id="AZZ38648.1"/>
    </source>
</evidence>
<dbReference type="KEGG" id="aji:C0Z10_01545"/>
<dbReference type="InterPro" id="IPR001179">
    <property type="entry name" value="PPIase_FKBP_dom"/>
</dbReference>
<organism evidence="7 8">
    <name type="scientific">Acidipropionibacterium jensenii</name>
    <dbReference type="NCBI Taxonomy" id="1749"/>
    <lineage>
        <taxon>Bacteria</taxon>
        <taxon>Bacillati</taxon>
        <taxon>Actinomycetota</taxon>
        <taxon>Actinomycetes</taxon>
        <taxon>Propionibacteriales</taxon>
        <taxon>Propionibacteriaceae</taxon>
        <taxon>Acidipropionibacterium</taxon>
    </lineage>
</organism>